<evidence type="ECO:0000313" key="3">
    <source>
        <dbReference type="EMBL" id="KAK2551711.1"/>
    </source>
</evidence>
<reference evidence="3" key="2">
    <citation type="journal article" date="2023" name="Science">
        <title>Genomic signatures of disease resistance in endangered staghorn corals.</title>
        <authorList>
            <person name="Vollmer S.V."/>
            <person name="Selwyn J.D."/>
            <person name="Despard B.A."/>
            <person name="Roesel C.L."/>
        </authorList>
    </citation>
    <scope>NUCLEOTIDE SEQUENCE</scope>
    <source>
        <strain evidence="3">K2</strain>
    </source>
</reference>
<feature type="compositionally biased region" description="Basic and acidic residues" evidence="1">
    <location>
        <begin position="166"/>
        <end position="185"/>
    </location>
</feature>
<dbReference type="InterPro" id="IPR041588">
    <property type="entry name" value="Integrase_H2C2"/>
</dbReference>
<name>A0AAD9PZ51_ACRCE</name>
<accession>A0AAD9PZ51</accession>
<organism evidence="3 4">
    <name type="scientific">Acropora cervicornis</name>
    <name type="common">Staghorn coral</name>
    <dbReference type="NCBI Taxonomy" id="6130"/>
    <lineage>
        <taxon>Eukaryota</taxon>
        <taxon>Metazoa</taxon>
        <taxon>Cnidaria</taxon>
        <taxon>Anthozoa</taxon>
        <taxon>Hexacorallia</taxon>
        <taxon>Scleractinia</taxon>
        <taxon>Astrocoeniina</taxon>
        <taxon>Acroporidae</taxon>
        <taxon>Acropora</taxon>
    </lineage>
</organism>
<dbReference type="FunFam" id="1.10.340.70:FF:000003">
    <property type="entry name" value="Protein CBG25708"/>
    <property type="match status" value="1"/>
</dbReference>
<dbReference type="AlphaFoldDB" id="A0AAD9PZ51"/>
<evidence type="ECO:0000256" key="1">
    <source>
        <dbReference type="SAM" id="MobiDB-lite"/>
    </source>
</evidence>
<proteinExistence type="predicted"/>
<dbReference type="PANTHER" id="PTHR37984:SF9">
    <property type="entry name" value="INTEGRASE CATALYTIC DOMAIN-CONTAINING PROTEIN"/>
    <property type="match status" value="1"/>
</dbReference>
<dbReference type="PANTHER" id="PTHR37984">
    <property type="entry name" value="PROTEIN CBG26694"/>
    <property type="match status" value="1"/>
</dbReference>
<dbReference type="Pfam" id="PF17921">
    <property type="entry name" value="Integrase_H2C2"/>
    <property type="match status" value="1"/>
</dbReference>
<gene>
    <name evidence="3" type="ORF">P5673_027310</name>
</gene>
<feature type="domain" description="Integrase zinc-binding" evidence="2">
    <location>
        <begin position="90"/>
        <end position="131"/>
    </location>
</feature>
<dbReference type="Gene3D" id="1.10.340.70">
    <property type="match status" value="1"/>
</dbReference>
<dbReference type="InterPro" id="IPR050951">
    <property type="entry name" value="Retrovirus_Pol_polyprotein"/>
</dbReference>
<evidence type="ECO:0000313" key="4">
    <source>
        <dbReference type="Proteomes" id="UP001249851"/>
    </source>
</evidence>
<reference evidence="3" key="1">
    <citation type="journal article" date="2023" name="G3 (Bethesda)">
        <title>Whole genome assembly and annotation of the endangered Caribbean coral Acropora cervicornis.</title>
        <authorList>
            <person name="Selwyn J.D."/>
            <person name="Vollmer S.V."/>
        </authorList>
    </citation>
    <scope>NUCLEOTIDE SEQUENCE</scope>
    <source>
        <strain evidence="3">K2</strain>
    </source>
</reference>
<evidence type="ECO:0000259" key="2">
    <source>
        <dbReference type="Pfam" id="PF17921"/>
    </source>
</evidence>
<dbReference type="Proteomes" id="UP001249851">
    <property type="component" value="Unassembled WGS sequence"/>
</dbReference>
<feature type="region of interest" description="Disordered" evidence="1">
    <location>
        <begin position="243"/>
        <end position="273"/>
    </location>
</feature>
<protein>
    <recommendedName>
        <fullName evidence="2">Integrase zinc-binding domain-containing protein</fullName>
    </recommendedName>
</protein>
<sequence length="312" mass="35598">MLQDEPLTTEDVQAFVDSVESTRPATDAQLERIREASRHDAQLQKVMDVTLKGWPAGVEDVPYQIREFFDSRGHLSVSDALLTYDDRIVIPASMREEILERIHTGHQGITKCRERANLSVWWPGISKEIKSKTPSELIMGRQIRTTVPIMAKVLEPKLPNHATVKKADAKAKRGYKESFDRRNGTRELPPLQPGDWVRTKLENEKQWTTEAKVVSKDQSPRSYIIDTGGRRLRRNRRFLRKVPTPACHDTPEDDSLIPDISSESTPTDIQEENDVIPVCSDTSPTSNLNLVPEQRTSSGRLVRKPIRYREDL</sequence>
<keyword evidence="4" id="KW-1185">Reference proteome</keyword>
<comment type="caution">
    <text evidence="3">The sequence shown here is derived from an EMBL/GenBank/DDBJ whole genome shotgun (WGS) entry which is preliminary data.</text>
</comment>
<feature type="region of interest" description="Disordered" evidence="1">
    <location>
        <begin position="166"/>
        <end position="194"/>
    </location>
</feature>
<dbReference type="EMBL" id="JARQWQ010000094">
    <property type="protein sequence ID" value="KAK2551711.1"/>
    <property type="molecule type" value="Genomic_DNA"/>
</dbReference>